<comment type="caution">
    <text evidence="2">The sequence shown here is derived from an EMBL/GenBank/DDBJ whole genome shotgun (WGS) entry which is preliminary data.</text>
</comment>
<sequence length="58" mass="6262">MLFRNSEVPTAETDLTGAGLSSEKNKLNGSALIIKAEAKLTNFINIDLKDSPKDTKVL</sequence>
<organism evidence="2 3">
    <name type="scientific">Mucilaginibacter panaciglaebae</name>
    <dbReference type="NCBI Taxonomy" id="502331"/>
    <lineage>
        <taxon>Bacteria</taxon>
        <taxon>Pseudomonadati</taxon>
        <taxon>Bacteroidota</taxon>
        <taxon>Sphingobacteriia</taxon>
        <taxon>Sphingobacteriales</taxon>
        <taxon>Sphingobacteriaceae</taxon>
        <taxon>Mucilaginibacter</taxon>
    </lineage>
</organism>
<dbReference type="Proteomes" id="UP001500841">
    <property type="component" value="Unassembled WGS sequence"/>
</dbReference>
<name>A0ABP7WXS4_9SPHI</name>
<evidence type="ECO:0000313" key="3">
    <source>
        <dbReference type="Proteomes" id="UP001500841"/>
    </source>
</evidence>
<keyword evidence="3" id="KW-1185">Reference proteome</keyword>
<reference evidence="3" key="1">
    <citation type="journal article" date="2019" name="Int. J. Syst. Evol. Microbiol.">
        <title>The Global Catalogue of Microorganisms (GCM) 10K type strain sequencing project: providing services to taxonomists for standard genome sequencing and annotation.</title>
        <authorList>
            <consortium name="The Broad Institute Genomics Platform"/>
            <consortium name="The Broad Institute Genome Sequencing Center for Infectious Disease"/>
            <person name="Wu L."/>
            <person name="Ma J."/>
        </authorList>
    </citation>
    <scope>NUCLEOTIDE SEQUENCE [LARGE SCALE GENOMIC DNA]</scope>
    <source>
        <strain evidence="3">JCM 17085</strain>
    </source>
</reference>
<evidence type="ECO:0000313" key="2">
    <source>
        <dbReference type="EMBL" id="GAA4099438.1"/>
    </source>
</evidence>
<evidence type="ECO:0000256" key="1">
    <source>
        <dbReference type="SAM" id="MobiDB-lite"/>
    </source>
</evidence>
<dbReference type="EMBL" id="BAABCV010000008">
    <property type="protein sequence ID" value="GAA4099438.1"/>
    <property type="molecule type" value="Genomic_DNA"/>
</dbReference>
<gene>
    <name evidence="2" type="ORF">GCM10022392_24610</name>
</gene>
<proteinExistence type="predicted"/>
<accession>A0ABP7WXS4</accession>
<feature type="region of interest" description="Disordered" evidence="1">
    <location>
        <begin position="1"/>
        <end position="20"/>
    </location>
</feature>
<protein>
    <submittedName>
        <fullName evidence="2">Uncharacterized protein</fullName>
    </submittedName>
</protein>